<evidence type="ECO:0000313" key="1">
    <source>
        <dbReference type="EMBL" id="GFT57044.1"/>
    </source>
</evidence>
<evidence type="ECO:0000313" key="2">
    <source>
        <dbReference type="Proteomes" id="UP000887013"/>
    </source>
</evidence>
<dbReference type="AlphaFoldDB" id="A0A8X6P8B0"/>
<organism evidence="1 2">
    <name type="scientific">Nephila pilipes</name>
    <name type="common">Giant wood spider</name>
    <name type="synonym">Nephila maculata</name>
    <dbReference type="NCBI Taxonomy" id="299642"/>
    <lineage>
        <taxon>Eukaryota</taxon>
        <taxon>Metazoa</taxon>
        <taxon>Ecdysozoa</taxon>
        <taxon>Arthropoda</taxon>
        <taxon>Chelicerata</taxon>
        <taxon>Arachnida</taxon>
        <taxon>Araneae</taxon>
        <taxon>Araneomorphae</taxon>
        <taxon>Entelegynae</taxon>
        <taxon>Araneoidea</taxon>
        <taxon>Nephilidae</taxon>
        <taxon>Nephila</taxon>
    </lineage>
</organism>
<sequence length="118" mass="13920">MTEALNIGKLSLQVFYREAKVKSEKTIERCCGILKKADWRIFRELTEEKMQMKNFNFCSHPSQIFSKINKTILTCAKRTVSRGKVKTYKCFWSTDLKEGKAKRDRLKRIAKLSKNHKK</sequence>
<dbReference type="OrthoDB" id="10185226at2759"/>
<reference evidence="1" key="1">
    <citation type="submission" date="2020-08" db="EMBL/GenBank/DDBJ databases">
        <title>Multicomponent nature underlies the extraordinary mechanical properties of spider dragline silk.</title>
        <authorList>
            <person name="Kono N."/>
            <person name="Nakamura H."/>
            <person name="Mori M."/>
            <person name="Yoshida Y."/>
            <person name="Ohtoshi R."/>
            <person name="Malay A.D."/>
            <person name="Moran D.A.P."/>
            <person name="Tomita M."/>
            <person name="Numata K."/>
            <person name="Arakawa K."/>
        </authorList>
    </citation>
    <scope>NUCLEOTIDE SEQUENCE</scope>
</reference>
<accession>A0A8X6P8B0</accession>
<comment type="caution">
    <text evidence="1">The sequence shown here is derived from an EMBL/GenBank/DDBJ whole genome shotgun (WGS) entry which is preliminary data.</text>
</comment>
<dbReference type="Proteomes" id="UP000887013">
    <property type="component" value="Unassembled WGS sequence"/>
</dbReference>
<dbReference type="EMBL" id="BMAW01066889">
    <property type="protein sequence ID" value="GFT57044.1"/>
    <property type="molecule type" value="Genomic_DNA"/>
</dbReference>
<gene>
    <name evidence="1" type="ORF">NPIL_426051</name>
</gene>
<proteinExistence type="predicted"/>
<name>A0A8X6P8B0_NEPPI</name>
<protein>
    <submittedName>
        <fullName evidence="1">Uncharacterized protein</fullName>
    </submittedName>
</protein>
<keyword evidence="2" id="KW-1185">Reference proteome</keyword>